<dbReference type="AlphaFoldDB" id="X1S966"/>
<keyword evidence="1" id="KW-0812">Transmembrane</keyword>
<accession>X1S966</accession>
<keyword evidence="1" id="KW-1133">Transmembrane helix</keyword>
<protein>
    <recommendedName>
        <fullName evidence="3">Major facilitator superfamily (MFS) profile domain-containing protein</fullName>
    </recommendedName>
</protein>
<dbReference type="InterPro" id="IPR036259">
    <property type="entry name" value="MFS_trans_sf"/>
</dbReference>
<reference evidence="2" key="1">
    <citation type="journal article" date="2014" name="Front. Microbiol.">
        <title>High frequency of phylogenetically diverse reductive dehalogenase-homologous genes in deep subseafloor sedimentary metagenomes.</title>
        <authorList>
            <person name="Kawai M."/>
            <person name="Futagami T."/>
            <person name="Toyoda A."/>
            <person name="Takaki Y."/>
            <person name="Nishi S."/>
            <person name="Hori S."/>
            <person name="Arai W."/>
            <person name="Tsubouchi T."/>
            <person name="Morono Y."/>
            <person name="Uchiyama I."/>
            <person name="Ito T."/>
            <person name="Fujiyama A."/>
            <person name="Inagaki F."/>
            <person name="Takami H."/>
        </authorList>
    </citation>
    <scope>NUCLEOTIDE SEQUENCE</scope>
    <source>
        <strain evidence="2">Expedition CK06-06</strain>
    </source>
</reference>
<evidence type="ECO:0008006" key="3">
    <source>
        <dbReference type="Google" id="ProtNLM"/>
    </source>
</evidence>
<evidence type="ECO:0000313" key="2">
    <source>
        <dbReference type="EMBL" id="GAI75656.1"/>
    </source>
</evidence>
<dbReference type="EMBL" id="BARW01014434">
    <property type="protein sequence ID" value="GAI75656.1"/>
    <property type="molecule type" value="Genomic_DNA"/>
</dbReference>
<dbReference type="Gene3D" id="1.20.1250.20">
    <property type="entry name" value="MFS general substrate transporter like domains"/>
    <property type="match status" value="1"/>
</dbReference>
<feature type="non-terminal residue" evidence="2">
    <location>
        <position position="58"/>
    </location>
</feature>
<sequence length="58" mass="5966">MLCGALLGFSFGAFMSANWALATDLLPKGEEAQYLGLTNLATAGGSALTLFIIGPMID</sequence>
<dbReference type="SUPFAM" id="SSF103473">
    <property type="entry name" value="MFS general substrate transporter"/>
    <property type="match status" value="1"/>
</dbReference>
<organism evidence="2">
    <name type="scientific">marine sediment metagenome</name>
    <dbReference type="NCBI Taxonomy" id="412755"/>
    <lineage>
        <taxon>unclassified sequences</taxon>
        <taxon>metagenomes</taxon>
        <taxon>ecological metagenomes</taxon>
    </lineage>
</organism>
<comment type="caution">
    <text evidence="2">The sequence shown here is derived from an EMBL/GenBank/DDBJ whole genome shotgun (WGS) entry which is preliminary data.</text>
</comment>
<proteinExistence type="predicted"/>
<evidence type="ECO:0000256" key="1">
    <source>
        <dbReference type="SAM" id="Phobius"/>
    </source>
</evidence>
<gene>
    <name evidence="2" type="ORF">S12H4_25585</name>
</gene>
<feature type="transmembrane region" description="Helical" evidence="1">
    <location>
        <begin position="32"/>
        <end position="53"/>
    </location>
</feature>
<name>X1S966_9ZZZZ</name>
<keyword evidence="1" id="KW-0472">Membrane</keyword>